<dbReference type="PANTHER" id="PTHR23537">
    <property type="match status" value="1"/>
</dbReference>
<keyword evidence="7" id="KW-1185">Reference proteome</keyword>
<feature type="transmembrane region" description="Helical" evidence="4">
    <location>
        <begin position="77"/>
        <end position="95"/>
    </location>
</feature>
<dbReference type="PROSITE" id="PS50850">
    <property type="entry name" value="MFS"/>
    <property type="match status" value="1"/>
</dbReference>
<reference evidence="6 7" key="1">
    <citation type="submission" date="2018-03" db="EMBL/GenBank/DDBJ databases">
        <title>Genome sequencing of Melaminivora sp.</title>
        <authorList>
            <person name="Kim S.-J."/>
            <person name="Heo J."/>
            <person name="Ahn J.-H."/>
            <person name="Kwon S.-W."/>
        </authorList>
    </citation>
    <scope>NUCLEOTIDE SEQUENCE [LARGE SCALE GENOMIC DNA]</scope>
    <source>
        <strain evidence="6 7">SC2-9</strain>
    </source>
</reference>
<sequence length="394" mass="40963">MKTADTTRLRVLLAGVASLILTIGLARFAYTPLLPVMREQAGLSYLAGGWLAAANYGGYIAGALIAAVTGDMARKFVYYRWGLVAGVLSTAAMGLTDDVWLWALLRFIGGMSSSAGMLLASGLVLNWLMRQHQKPVLGLHFTGLGLGIAVSGLSAGAVAQLAWSQQWLALGVLGLVFFLPAWAWMPRPGDVAPAGAAATAPLAVAEARAPSRQWLSLLMATYFCAGFGYVVSATFIVDIVEKMPLMAGRGPLVWIVIGLAAVPSSLLWDRIAGALGQVPALLLAYALQIVSIVLPAVSGAPFWNLASAVLYGGTFAGIVSLTLALIGRRYPDNPSKAMARLTLSYGAAQVIAPAMTGAVATSTGSYAGALWATAAVMLVGMGLLVALRRVERGA</sequence>
<feature type="domain" description="Major facilitator superfamily (MFS) profile" evidence="5">
    <location>
        <begin position="10"/>
        <end position="392"/>
    </location>
</feature>
<dbReference type="GO" id="GO:0005886">
    <property type="term" value="C:plasma membrane"/>
    <property type="evidence" value="ECO:0007669"/>
    <property type="project" value="TreeGrafter"/>
</dbReference>
<evidence type="ECO:0000313" key="6">
    <source>
        <dbReference type="EMBL" id="AVO48231.1"/>
    </source>
</evidence>
<dbReference type="InterPro" id="IPR036259">
    <property type="entry name" value="MFS_trans_sf"/>
</dbReference>
<dbReference type="Proteomes" id="UP000237925">
    <property type="component" value="Chromosome"/>
</dbReference>
<evidence type="ECO:0000256" key="3">
    <source>
        <dbReference type="ARBA" id="ARBA00023136"/>
    </source>
</evidence>
<accession>A0A2R3Q8Y6</accession>
<feature type="transmembrane region" description="Helical" evidence="4">
    <location>
        <begin position="101"/>
        <end position="125"/>
    </location>
</feature>
<feature type="transmembrane region" description="Helical" evidence="4">
    <location>
        <begin position="308"/>
        <end position="326"/>
    </location>
</feature>
<evidence type="ECO:0000259" key="5">
    <source>
        <dbReference type="PROSITE" id="PS50850"/>
    </source>
</evidence>
<protein>
    <submittedName>
        <fullName evidence="6">MFS transporter</fullName>
    </submittedName>
</protein>
<feature type="transmembrane region" description="Helical" evidence="4">
    <location>
        <begin position="50"/>
        <end position="70"/>
    </location>
</feature>
<dbReference type="Gene3D" id="1.20.1250.20">
    <property type="entry name" value="MFS general substrate transporter like domains"/>
    <property type="match status" value="2"/>
</dbReference>
<keyword evidence="1 4" id="KW-0812">Transmembrane</keyword>
<feature type="transmembrane region" description="Helical" evidence="4">
    <location>
        <begin position="280"/>
        <end position="302"/>
    </location>
</feature>
<evidence type="ECO:0000256" key="2">
    <source>
        <dbReference type="ARBA" id="ARBA00022989"/>
    </source>
</evidence>
<gene>
    <name evidence="6" type="ORF">C6568_02365</name>
</gene>
<dbReference type="EMBL" id="CP027667">
    <property type="protein sequence ID" value="AVO48231.1"/>
    <property type="molecule type" value="Genomic_DNA"/>
</dbReference>
<dbReference type="InterPro" id="IPR010645">
    <property type="entry name" value="MFS_4"/>
</dbReference>
<feature type="transmembrane region" description="Helical" evidence="4">
    <location>
        <begin position="217"/>
        <end position="240"/>
    </location>
</feature>
<dbReference type="PANTHER" id="PTHR23537:SF1">
    <property type="entry name" value="SUGAR TRANSPORTER"/>
    <property type="match status" value="1"/>
</dbReference>
<feature type="transmembrane region" description="Helical" evidence="4">
    <location>
        <begin position="338"/>
        <end position="360"/>
    </location>
</feature>
<feature type="transmembrane region" description="Helical" evidence="4">
    <location>
        <begin position="137"/>
        <end position="161"/>
    </location>
</feature>
<evidence type="ECO:0000256" key="4">
    <source>
        <dbReference type="SAM" id="Phobius"/>
    </source>
</evidence>
<dbReference type="GO" id="GO:0022857">
    <property type="term" value="F:transmembrane transporter activity"/>
    <property type="evidence" value="ECO:0007669"/>
    <property type="project" value="InterPro"/>
</dbReference>
<feature type="transmembrane region" description="Helical" evidence="4">
    <location>
        <begin position="167"/>
        <end position="185"/>
    </location>
</feature>
<proteinExistence type="predicted"/>
<dbReference type="KEGG" id="mela:C6568_02365"/>
<feature type="transmembrane region" description="Helical" evidence="4">
    <location>
        <begin position="366"/>
        <end position="387"/>
    </location>
</feature>
<dbReference type="SUPFAM" id="SSF103473">
    <property type="entry name" value="MFS general substrate transporter"/>
    <property type="match status" value="1"/>
</dbReference>
<evidence type="ECO:0000313" key="7">
    <source>
        <dbReference type="Proteomes" id="UP000237925"/>
    </source>
</evidence>
<keyword evidence="3 4" id="KW-0472">Membrane</keyword>
<dbReference type="InterPro" id="IPR020846">
    <property type="entry name" value="MFS_dom"/>
</dbReference>
<dbReference type="Pfam" id="PF06779">
    <property type="entry name" value="MFS_4"/>
    <property type="match status" value="1"/>
</dbReference>
<name>A0A2R3Q8Y6_9BURK</name>
<dbReference type="OrthoDB" id="9797953at2"/>
<organism evidence="6 7">
    <name type="scientific">Melaminivora suipulveris</name>
    <dbReference type="NCBI Taxonomy" id="2109913"/>
    <lineage>
        <taxon>Bacteria</taxon>
        <taxon>Pseudomonadati</taxon>
        <taxon>Pseudomonadota</taxon>
        <taxon>Betaproteobacteria</taxon>
        <taxon>Burkholderiales</taxon>
        <taxon>Comamonadaceae</taxon>
        <taxon>Melaminivora</taxon>
    </lineage>
</organism>
<feature type="transmembrane region" description="Helical" evidence="4">
    <location>
        <begin position="252"/>
        <end position="268"/>
    </location>
</feature>
<dbReference type="AlphaFoldDB" id="A0A2R3Q8Y6"/>
<evidence type="ECO:0000256" key="1">
    <source>
        <dbReference type="ARBA" id="ARBA00022692"/>
    </source>
</evidence>
<keyword evidence="2 4" id="KW-1133">Transmembrane helix</keyword>
<dbReference type="RefSeq" id="WP_106682711.1">
    <property type="nucleotide sequence ID" value="NZ_CP027667.1"/>
</dbReference>
<feature type="transmembrane region" description="Helical" evidence="4">
    <location>
        <begin position="12"/>
        <end position="30"/>
    </location>
</feature>